<dbReference type="GO" id="GO:0006144">
    <property type="term" value="P:purine nucleobase metabolic process"/>
    <property type="evidence" value="ECO:0007669"/>
    <property type="project" value="TreeGrafter"/>
</dbReference>
<keyword evidence="3" id="KW-1185">Reference proteome</keyword>
<dbReference type="PANTHER" id="PTHR10395:SF7">
    <property type="entry name" value="5-HYDROXYISOURATE HYDROLASE"/>
    <property type="match status" value="1"/>
</dbReference>
<dbReference type="InterPro" id="IPR023416">
    <property type="entry name" value="Transthyretin/HIU_hydrolase_d"/>
</dbReference>
<evidence type="ECO:0000313" key="3">
    <source>
        <dbReference type="Proteomes" id="UP000245999"/>
    </source>
</evidence>
<feature type="domain" description="Transthyretin/hydroxyisourate hydrolase" evidence="1">
    <location>
        <begin position="6"/>
        <end position="51"/>
    </location>
</feature>
<organism evidence="2 3">
    <name type="scientific">Hymenobacter nivis</name>
    <dbReference type="NCBI Taxonomy" id="1850093"/>
    <lineage>
        <taxon>Bacteria</taxon>
        <taxon>Pseudomonadati</taxon>
        <taxon>Bacteroidota</taxon>
        <taxon>Cytophagia</taxon>
        <taxon>Cytophagales</taxon>
        <taxon>Hymenobacteraceae</taxon>
        <taxon>Hymenobacter</taxon>
    </lineage>
</organism>
<evidence type="ECO:0000313" key="2">
    <source>
        <dbReference type="EMBL" id="AWM34882.1"/>
    </source>
</evidence>
<dbReference type="AlphaFoldDB" id="A0A2Z3GRZ3"/>
<accession>A0A2Z3GRZ3</accession>
<dbReference type="EMBL" id="CP029145">
    <property type="protein sequence ID" value="AWM34882.1"/>
    <property type="molecule type" value="Genomic_DNA"/>
</dbReference>
<dbReference type="KEGG" id="hnv:DDQ68_20135"/>
<proteinExistence type="predicted"/>
<reference evidence="3" key="1">
    <citation type="submission" date="2018-04" db="EMBL/GenBank/DDBJ databases">
        <title>Complete genome of Antarctic heterotrophic bacterium Hymenobacter nivis.</title>
        <authorList>
            <person name="Terashima M."/>
        </authorList>
    </citation>
    <scope>NUCLEOTIDE SEQUENCE [LARGE SCALE GENOMIC DNA]</scope>
    <source>
        <strain evidence="3">NBRC 111535</strain>
    </source>
</reference>
<protein>
    <recommendedName>
        <fullName evidence="1">Transthyretin/hydroxyisourate hydrolase domain-containing protein</fullName>
    </recommendedName>
</protein>
<sequence length="52" mass="6010">MTPLWTTAEYFTKHGRAHFYSLVEICFAVADEAHYHVPLLLNPFGYSTYRGS</sequence>
<name>A0A2Z3GRZ3_9BACT</name>
<dbReference type="SUPFAM" id="SSF49472">
    <property type="entry name" value="Transthyretin (synonym: prealbumin)"/>
    <property type="match status" value="1"/>
</dbReference>
<dbReference type="InterPro" id="IPR036817">
    <property type="entry name" value="Transthyretin/HIU_hydrolase_sf"/>
</dbReference>
<dbReference type="OrthoDB" id="9792386at2"/>
<dbReference type="Proteomes" id="UP000245999">
    <property type="component" value="Chromosome"/>
</dbReference>
<dbReference type="PANTHER" id="PTHR10395">
    <property type="entry name" value="URICASE AND TRANSTHYRETIN-RELATED"/>
    <property type="match status" value="1"/>
</dbReference>
<dbReference type="Pfam" id="PF00576">
    <property type="entry name" value="Transthyretin"/>
    <property type="match status" value="1"/>
</dbReference>
<evidence type="ECO:0000259" key="1">
    <source>
        <dbReference type="Pfam" id="PF00576"/>
    </source>
</evidence>
<gene>
    <name evidence="2" type="ORF">DDQ68_20135</name>
</gene>
<dbReference type="Gene3D" id="2.60.40.180">
    <property type="entry name" value="Transthyretin/hydroxyisourate hydrolase domain"/>
    <property type="match status" value="1"/>
</dbReference>